<feature type="transmembrane region" description="Helical" evidence="1">
    <location>
        <begin position="66"/>
        <end position="82"/>
    </location>
</feature>
<reference evidence="2 3" key="1">
    <citation type="journal article" date="2023" name="Commun. Biol.">
        <title>Genome analysis of Parmales, the sister group of diatoms, reveals the evolutionary specialization of diatoms from phago-mixotrophs to photoautotrophs.</title>
        <authorList>
            <person name="Ban H."/>
            <person name="Sato S."/>
            <person name="Yoshikawa S."/>
            <person name="Yamada K."/>
            <person name="Nakamura Y."/>
            <person name="Ichinomiya M."/>
            <person name="Sato N."/>
            <person name="Blanc-Mathieu R."/>
            <person name="Endo H."/>
            <person name="Kuwata A."/>
            <person name="Ogata H."/>
        </authorList>
    </citation>
    <scope>NUCLEOTIDE SEQUENCE [LARGE SCALE GENOMIC DNA]</scope>
</reference>
<proteinExistence type="predicted"/>
<evidence type="ECO:0000313" key="2">
    <source>
        <dbReference type="EMBL" id="GMI31241.1"/>
    </source>
</evidence>
<feature type="transmembrane region" description="Helical" evidence="1">
    <location>
        <begin position="36"/>
        <end position="54"/>
    </location>
</feature>
<keyword evidence="1" id="KW-0472">Membrane</keyword>
<keyword evidence="3" id="KW-1185">Reference proteome</keyword>
<keyword evidence="1" id="KW-0812">Transmembrane</keyword>
<keyword evidence="1" id="KW-1133">Transmembrane helix</keyword>
<accession>A0ABQ6MQZ0</accession>
<dbReference type="Proteomes" id="UP001165060">
    <property type="component" value="Unassembled WGS sequence"/>
</dbReference>
<protein>
    <submittedName>
        <fullName evidence="2">Uncharacterized protein</fullName>
    </submittedName>
</protein>
<evidence type="ECO:0000256" key="1">
    <source>
        <dbReference type="SAM" id="Phobius"/>
    </source>
</evidence>
<feature type="transmembrane region" description="Helical" evidence="1">
    <location>
        <begin position="88"/>
        <end position="110"/>
    </location>
</feature>
<dbReference type="EMBL" id="BRYB01003139">
    <property type="protein sequence ID" value="GMI31241.1"/>
    <property type="molecule type" value="Genomic_DNA"/>
</dbReference>
<gene>
    <name evidence="2" type="ORF">TeGR_g10368</name>
</gene>
<organism evidence="2 3">
    <name type="scientific">Tetraparma gracilis</name>
    <dbReference type="NCBI Taxonomy" id="2962635"/>
    <lineage>
        <taxon>Eukaryota</taxon>
        <taxon>Sar</taxon>
        <taxon>Stramenopiles</taxon>
        <taxon>Ochrophyta</taxon>
        <taxon>Bolidophyceae</taxon>
        <taxon>Parmales</taxon>
        <taxon>Triparmaceae</taxon>
        <taxon>Tetraparma</taxon>
    </lineage>
</organism>
<name>A0ABQ6MQZ0_9STRA</name>
<evidence type="ECO:0000313" key="3">
    <source>
        <dbReference type="Proteomes" id="UP001165060"/>
    </source>
</evidence>
<sequence length="111" mass="11315">MLRLLAAALATNLLLVNVLFLSLVSAALYAARDRGVFSALLPLAALKICLPLQLGSDYFAPQSSSRWKLAGAMAGCLVGGAGSHAVDLLLACTVLFASSWVTAAVALGGVL</sequence>
<comment type="caution">
    <text evidence="2">The sequence shown here is derived from an EMBL/GenBank/DDBJ whole genome shotgun (WGS) entry which is preliminary data.</text>
</comment>